<evidence type="ECO:0000313" key="1">
    <source>
        <dbReference type="EMBL" id="KAI4832814.1"/>
    </source>
</evidence>
<dbReference type="EMBL" id="CM043785">
    <property type="protein sequence ID" value="KAI4832814.1"/>
    <property type="molecule type" value="Genomic_DNA"/>
</dbReference>
<sequence>MPVNGQVMVAACTGPQTTAVKLSIHRTDSEEEGAKPPRPQTCAAALCDTEGESACDGGDSRQSRSDTAPSDAKRRCCITLSPATDETPCNEFISQITVFRL</sequence>
<evidence type="ECO:0000313" key="2">
    <source>
        <dbReference type="Proteomes" id="UP001057452"/>
    </source>
</evidence>
<dbReference type="Proteomes" id="UP001057452">
    <property type="component" value="Chromosome 1"/>
</dbReference>
<comment type="caution">
    <text evidence="1">The sequence shown here is derived from an EMBL/GenBank/DDBJ whole genome shotgun (WGS) entry which is preliminary data.</text>
</comment>
<protein>
    <submittedName>
        <fullName evidence="1">Uncharacterized protein</fullName>
    </submittedName>
</protein>
<name>A0ACB9Y010_CHAAC</name>
<reference evidence="1" key="1">
    <citation type="submission" date="2022-05" db="EMBL/GenBank/DDBJ databases">
        <title>Chromosome-level genome of Chaenocephalus aceratus.</title>
        <authorList>
            <person name="Park H."/>
        </authorList>
    </citation>
    <scope>NUCLEOTIDE SEQUENCE</scope>
    <source>
        <strain evidence="1">KU_202001</strain>
    </source>
</reference>
<gene>
    <name evidence="1" type="ORF">KUCAC02_015758</name>
</gene>
<proteinExistence type="predicted"/>
<organism evidence="1 2">
    <name type="scientific">Chaenocephalus aceratus</name>
    <name type="common">Blackfin icefish</name>
    <name type="synonym">Chaenichthys aceratus</name>
    <dbReference type="NCBI Taxonomy" id="36190"/>
    <lineage>
        <taxon>Eukaryota</taxon>
        <taxon>Metazoa</taxon>
        <taxon>Chordata</taxon>
        <taxon>Craniata</taxon>
        <taxon>Vertebrata</taxon>
        <taxon>Euteleostomi</taxon>
        <taxon>Actinopterygii</taxon>
        <taxon>Neopterygii</taxon>
        <taxon>Teleostei</taxon>
        <taxon>Neoteleostei</taxon>
        <taxon>Acanthomorphata</taxon>
        <taxon>Eupercaria</taxon>
        <taxon>Perciformes</taxon>
        <taxon>Notothenioidei</taxon>
        <taxon>Channichthyidae</taxon>
        <taxon>Chaenocephalus</taxon>
    </lineage>
</organism>
<accession>A0ACB9Y010</accession>
<keyword evidence="2" id="KW-1185">Reference proteome</keyword>